<comment type="similarity">
    <text evidence="1">Belongs to the universal ribosomal protein uL13 family.</text>
</comment>
<accession>A0A835ZK23</accession>
<reference evidence="4" key="1">
    <citation type="submission" date="2021-02" db="EMBL/GenBank/DDBJ databases">
        <title>First Annotated Genome of the Yellow-green Alga Tribonema minus.</title>
        <authorList>
            <person name="Mahan K.M."/>
        </authorList>
    </citation>
    <scope>NUCLEOTIDE SEQUENCE</scope>
    <source>
        <strain evidence="4">UTEX B ZZ1240</strain>
    </source>
</reference>
<dbReference type="GO" id="GO:0017148">
    <property type="term" value="P:negative regulation of translation"/>
    <property type="evidence" value="ECO:0007669"/>
    <property type="project" value="TreeGrafter"/>
</dbReference>
<gene>
    <name evidence="4" type="ORF">JKP88DRAFT_5329</name>
</gene>
<dbReference type="PANTHER" id="PTHR11545:SF2">
    <property type="entry name" value="LARGE RIBOSOMAL SUBUNIT PROTEIN UL13M"/>
    <property type="match status" value="1"/>
</dbReference>
<dbReference type="EMBL" id="JAFCMP010000008">
    <property type="protein sequence ID" value="KAG5192304.1"/>
    <property type="molecule type" value="Genomic_DNA"/>
</dbReference>
<organism evidence="4 5">
    <name type="scientific">Tribonema minus</name>
    <dbReference type="NCBI Taxonomy" id="303371"/>
    <lineage>
        <taxon>Eukaryota</taxon>
        <taxon>Sar</taxon>
        <taxon>Stramenopiles</taxon>
        <taxon>Ochrophyta</taxon>
        <taxon>PX clade</taxon>
        <taxon>Xanthophyceae</taxon>
        <taxon>Tribonematales</taxon>
        <taxon>Tribonemataceae</taxon>
        <taxon>Tribonema</taxon>
    </lineage>
</organism>
<evidence type="ECO:0000256" key="1">
    <source>
        <dbReference type="ARBA" id="ARBA00006227"/>
    </source>
</evidence>
<dbReference type="GO" id="GO:0003735">
    <property type="term" value="F:structural constituent of ribosome"/>
    <property type="evidence" value="ECO:0007669"/>
    <property type="project" value="InterPro"/>
</dbReference>
<dbReference type="CDD" id="cd00392">
    <property type="entry name" value="Ribosomal_L13"/>
    <property type="match status" value="1"/>
</dbReference>
<dbReference type="InterPro" id="IPR005822">
    <property type="entry name" value="Ribosomal_uL13"/>
</dbReference>
<keyword evidence="5" id="KW-1185">Reference proteome</keyword>
<proteinExistence type="inferred from homology"/>
<dbReference type="AlphaFoldDB" id="A0A835ZK23"/>
<dbReference type="NCBIfam" id="TIGR01066">
    <property type="entry name" value="rplM_bact"/>
    <property type="match status" value="1"/>
</dbReference>
<name>A0A835ZK23_9STRA</name>
<dbReference type="GO" id="GO:0005762">
    <property type="term" value="C:mitochondrial large ribosomal subunit"/>
    <property type="evidence" value="ECO:0007669"/>
    <property type="project" value="TreeGrafter"/>
</dbReference>
<keyword evidence="3" id="KW-0687">Ribonucleoprotein</keyword>
<dbReference type="InterPro" id="IPR036899">
    <property type="entry name" value="Ribosomal_uL13_sf"/>
</dbReference>
<evidence type="ECO:0000313" key="4">
    <source>
        <dbReference type="EMBL" id="KAG5192304.1"/>
    </source>
</evidence>
<dbReference type="OrthoDB" id="274622at2759"/>
<dbReference type="Pfam" id="PF00572">
    <property type="entry name" value="Ribosomal_L13"/>
    <property type="match status" value="1"/>
</dbReference>
<evidence type="ECO:0000313" key="5">
    <source>
        <dbReference type="Proteomes" id="UP000664859"/>
    </source>
</evidence>
<dbReference type="HAMAP" id="MF_01366">
    <property type="entry name" value="Ribosomal_uL13"/>
    <property type="match status" value="1"/>
</dbReference>
<dbReference type="GO" id="GO:0003729">
    <property type="term" value="F:mRNA binding"/>
    <property type="evidence" value="ECO:0007669"/>
    <property type="project" value="TreeGrafter"/>
</dbReference>
<dbReference type="SUPFAM" id="SSF52161">
    <property type="entry name" value="Ribosomal protein L13"/>
    <property type="match status" value="1"/>
</dbReference>
<sequence length="149" mass="16903">MSVANVLLRRSHRPMWHLVDAKDQIVGRLATQIAPLLVGKHKPTYSPNVACGDIVVVINAADVQFTGKKWTDKVYRWHSGYPGGLKERTPKQQLERRPEEILRRAVMGMLPKNKLRSRMILQLKIYEGPAHPHEGDLRGKSNILQGPDD</sequence>
<dbReference type="InterPro" id="IPR005823">
    <property type="entry name" value="Ribosomal_uL13_bac-type"/>
</dbReference>
<dbReference type="Gene3D" id="3.90.1180.10">
    <property type="entry name" value="Ribosomal protein L13"/>
    <property type="match status" value="1"/>
</dbReference>
<dbReference type="PANTHER" id="PTHR11545">
    <property type="entry name" value="RIBOSOMAL PROTEIN L13"/>
    <property type="match status" value="1"/>
</dbReference>
<evidence type="ECO:0000256" key="2">
    <source>
        <dbReference type="ARBA" id="ARBA00022980"/>
    </source>
</evidence>
<dbReference type="Proteomes" id="UP000664859">
    <property type="component" value="Unassembled WGS sequence"/>
</dbReference>
<evidence type="ECO:0000256" key="3">
    <source>
        <dbReference type="ARBA" id="ARBA00023274"/>
    </source>
</evidence>
<dbReference type="PIRSF" id="PIRSF002181">
    <property type="entry name" value="Ribosomal_L13"/>
    <property type="match status" value="1"/>
</dbReference>
<protein>
    <submittedName>
        <fullName evidence="4">Ribosomal protein L13</fullName>
    </submittedName>
</protein>
<comment type="caution">
    <text evidence="4">The sequence shown here is derived from an EMBL/GenBank/DDBJ whole genome shotgun (WGS) entry which is preliminary data.</text>
</comment>
<keyword evidence="2 4" id="KW-0689">Ribosomal protein</keyword>
<dbReference type="GO" id="GO:0006412">
    <property type="term" value="P:translation"/>
    <property type="evidence" value="ECO:0007669"/>
    <property type="project" value="InterPro"/>
</dbReference>